<feature type="compositionally biased region" description="Basic and acidic residues" evidence="6">
    <location>
        <begin position="287"/>
        <end position="298"/>
    </location>
</feature>
<organism evidence="8">
    <name type="scientific">Spongospora subterranea</name>
    <dbReference type="NCBI Taxonomy" id="70186"/>
    <lineage>
        <taxon>Eukaryota</taxon>
        <taxon>Sar</taxon>
        <taxon>Rhizaria</taxon>
        <taxon>Endomyxa</taxon>
        <taxon>Phytomyxea</taxon>
        <taxon>Plasmodiophorida</taxon>
        <taxon>Plasmodiophoridae</taxon>
        <taxon>Spongospora</taxon>
    </lineage>
</organism>
<name>A0A0H5R5H3_9EUKA</name>
<accession>A0A0H5R5H3</accession>
<feature type="region of interest" description="Disordered" evidence="6">
    <location>
        <begin position="287"/>
        <end position="319"/>
    </location>
</feature>
<evidence type="ECO:0000256" key="1">
    <source>
        <dbReference type="ARBA" id="ARBA00004123"/>
    </source>
</evidence>
<dbReference type="InterPro" id="IPR003511">
    <property type="entry name" value="HORMA_dom"/>
</dbReference>
<dbReference type="PANTHER" id="PTHR48225">
    <property type="entry name" value="HORMA DOMAIN-CONTAINING PROTEIN 1"/>
    <property type="match status" value="1"/>
</dbReference>
<evidence type="ECO:0000256" key="5">
    <source>
        <dbReference type="ARBA" id="ARBA00023254"/>
    </source>
</evidence>
<dbReference type="AlphaFoldDB" id="A0A0H5R5H3"/>
<evidence type="ECO:0000256" key="3">
    <source>
        <dbReference type="ARBA" id="ARBA00022454"/>
    </source>
</evidence>
<dbReference type="PANTHER" id="PTHR48225:SF7">
    <property type="entry name" value="MEIOSIS-SPECIFIC PROTEIN HOP1"/>
    <property type="match status" value="1"/>
</dbReference>
<keyword evidence="4" id="KW-0539">Nucleus</keyword>
<evidence type="ECO:0000256" key="2">
    <source>
        <dbReference type="ARBA" id="ARBA00004286"/>
    </source>
</evidence>
<dbReference type="GO" id="GO:0005694">
    <property type="term" value="C:chromosome"/>
    <property type="evidence" value="ECO:0007669"/>
    <property type="project" value="UniProtKB-SubCell"/>
</dbReference>
<reference evidence="8" key="1">
    <citation type="submission" date="2015-04" db="EMBL/GenBank/DDBJ databases">
        <title>The genome sequence of the plant pathogenic Rhizarian Plasmodiophora brassicae reveals insights in its biotrophic life cycle and the origin of chitin synthesis.</title>
        <authorList>
            <person name="Schwelm A."/>
            <person name="Fogelqvist J."/>
            <person name="Knaust A."/>
            <person name="Julke S."/>
            <person name="Lilja T."/>
            <person name="Dhandapani V."/>
            <person name="Bonilla-Rosso G."/>
            <person name="Karlsson M."/>
            <person name="Shevchenko A."/>
            <person name="Choi S.R."/>
            <person name="Kim H.G."/>
            <person name="Park J.Y."/>
            <person name="Lim Y.P."/>
            <person name="Ludwig-Muller J."/>
            <person name="Dixelius C."/>
        </authorList>
    </citation>
    <scope>NUCLEOTIDE SEQUENCE</scope>
    <source>
        <tissue evidence="8">Potato root galls</tissue>
    </source>
</reference>
<sequence>MAKQAQLQRIQTEEINATQSLNLVKNLLRSGLSCIAFMRGMFSSECFKKQKISGITVHTLQPTEPEPRKMMDWIDQGCLPSVERRYLEELVFAIYGKFKSGGKDMFCLIETYNFRVRYHENDVVLTRKAEGKQVTRTVPTKSEISQATVAMIRSLISMGGTMPPLPEDRAFSMKLLYREDVTPEDYEPLHFRPASDDNELRFFSKPEVVAIGSIATPYHELTLHSLVPAEDEIEIAAKYSQCTSNDERIPKVHPAYGANIGVGESVTLCNYIEPETKCQTEDQLCHDSDRSLDNQPVKDKKKAQSRLPADETTDTAHNEQTSQVMSFMEIQELLAAVKNGVFQYTPQEIRLTWPRAADRLNKLIALHKSPDFDNQKALRLQFEICLILHGSAPHRFFNAFFRESGLSYQEIRRQIQALVEDGIAIKNNKGQTLLNKAYSESNIGGTTHVDDDAETLETAITSGRKQSAASILKSETNARSLRFLSTKIKNHIENGLISCSQSEAGMSQSSAIVKGLKRKISTSDAIHQISQKKMKKR</sequence>
<dbReference type="InterPro" id="IPR036570">
    <property type="entry name" value="HORMA_dom_sf"/>
</dbReference>
<dbReference type="SUPFAM" id="SSF56019">
    <property type="entry name" value="The spindle assembly checkpoint protein mad2"/>
    <property type="match status" value="1"/>
</dbReference>
<dbReference type="GO" id="GO:0051321">
    <property type="term" value="P:meiotic cell cycle"/>
    <property type="evidence" value="ECO:0007669"/>
    <property type="project" value="UniProtKB-KW"/>
</dbReference>
<protein>
    <recommendedName>
        <fullName evidence="7">HORMA domain-containing protein</fullName>
    </recommendedName>
</protein>
<dbReference type="EMBL" id="HACM01008679">
    <property type="protein sequence ID" value="CRZ09121.1"/>
    <property type="molecule type" value="Transcribed_RNA"/>
</dbReference>
<dbReference type="InterPro" id="IPR051294">
    <property type="entry name" value="HORMA_MeioticProgression"/>
</dbReference>
<dbReference type="Gene3D" id="3.30.900.10">
    <property type="entry name" value="HORMA domain"/>
    <property type="match status" value="1"/>
</dbReference>
<evidence type="ECO:0000259" key="7">
    <source>
        <dbReference type="PROSITE" id="PS50815"/>
    </source>
</evidence>
<comment type="subcellular location">
    <subcellularLocation>
        <location evidence="2">Chromosome</location>
    </subcellularLocation>
    <subcellularLocation>
        <location evidence="1">Nucleus</location>
    </subcellularLocation>
</comment>
<evidence type="ECO:0000313" key="8">
    <source>
        <dbReference type="EMBL" id="CRZ09121.1"/>
    </source>
</evidence>
<keyword evidence="5" id="KW-0469">Meiosis</keyword>
<proteinExistence type="predicted"/>
<evidence type="ECO:0000256" key="6">
    <source>
        <dbReference type="SAM" id="MobiDB-lite"/>
    </source>
</evidence>
<dbReference type="PROSITE" id="PS50815">
    <property type="entry name" value="HORMA"/>
    <property type="match status" value="1"/>
</dbReference>
<dbReference type="GO" id="GO:0005634">
    <property type="term" value="C:nucleus"/>
    <property type="evidence" value="ECO:0007669"/>
    <property type="project" value="UniProtKB-SubCell"/>
</dbReference>
<dbReference type="Pfam" id="PF02301">
    <property type="entry name" value="HORMA"/>
    <property type="match status" value="1"/>
</dbReference>
<evidence type="ECO:0000256" key="4">
    <source>
        <dbReference type="ARBA" id="ARBA00023242"/>
    </source>
</evidence>
<keyword evidence="3" id="KW-0158">Chromosome</keyword>
<feature type="domain" description="HORMA" evidence="7">
    <location>
        <begin position="18"/>
        <end position="225"/>
    </location>
</feature>